<feature type="domain" description="RNB" evidence="3">
    <location>
        <begin position="708"/>
        <end position="1045"/>
    </location>
</feature>
<organism evidence="4 5">
    <name type="scientific">Circinella minor</name>
    <dbReference type="NCBI Taxonomy" id="1195481"/>
    <lineage>
        <taxon>Eukaryota</taxon>
        <taxon>Fungi</taxon>
        <taxon>Fungi incertae sedis</taxon>
        <taxon>Mucoromycota</taxon>
        <taxon>Mucoromycotina</taxon>
        <taxon>Mucoromycetes</taxon>
        <taxon>Mucorales</taxon>
        <taxon>Lichtheimiaceae</taxon>
        <taxon>Circinella</taxon>
    </lineage>
</organism>
<protein>
    <recommendedName>
        <fullName evidence="3">RNB domain-containing protein</fullName>
    </recommendedName>
</protein>
<dbReference type="Pfam" id="PF00773">
    <property type="entry name" value="RNB"/>
    <property type="match status" value="1"/>
</dbReference>
<feature type="compositionally biased region" description="Polar residues" evidence="2">
    <location>
        <begin position="1243"/>
        <end position="1253"/>
    </location>
</feature>
<evidence type="ECO:0000313" key="5">
    <source>
        <dbReference type="Proteomes" id="UP000646827"/>
    </source>
</evidence>
<dbReference type="Gene3D" id="2.40.50.140">
    <property type="entry name" value="Nucleic acid-binding proteins"/>
    <property type="match status" value="1"/>
</dbReference>
<dbReference type="SUPFAM" id="SSF50249">
    <property type="entry name" value="Nucleic acid-binding proteins"/>
    <property type="match status" value="2"/>
</dbReference>
<reference evidence="4 5" key="1">
    <citation type="submission" date="2020-12" db="EMBL/GenBank/DDBJ databases">
        <title>Metabolic potential, ecology and presence of endohyphal bacteria is reflected in genomic diversity of Mucoromycotina.</title>
        <authorList>
            <person name="Muszewska A."/>
            <person name="Okrasinska A."/>
            <person name="Steczkiewicz K."/>
            <person name="Drgas O."/>
            <person name="Orlowska M."/>
            <person name="Perlinska-Lenart U."/>
            <person name="Aleksandrzak-Piekarczyk T."/>
            <person name="Szatraj K."/>
            <person name="Zielenkiewicz U."/>
            <person name="Pilsyk S."/>
            <person name="Malc E."/>
            <person name="Mieczkowski P."/>
            <person name="Kruszewska J.S."/>
            <person name="Biernat P."/>
            <person name="Pawlowska J."/>
        </authorList>
    </citation>
    <scope>NUCLEOTIDE SEQUENCE [LARGE SCALE GENOMIC DNA]</scope>
    <source>
        <strain evidence="4 5">CBS 142.35</strain>
    </source>
</reference>
<feature type="compositionally biased region" description="Polar residues" evidence="2">
    <location>
        <begin position="320"/>
        <end position="329"/>
    </location>
</feature>
<comment type="similarity">
    <text evidence="1">Belongs to the RNR ribonuclease family.</text>
</comment>
<feature type="compositionally biased region" description="Low complexity" evidence="2">
    <location>
        <begin position="1192"/>
        <end position="1242"/>
    </location>
</feature>
<feature type="region of interest" description="Disordered" evidence="2">
    <location>
        <begin position="355"/>
        <end position="397"/>
    </location>
</feature>
<feature type="region of interest" description="Disordered" evidence="2">
    <location>
        <begin position="106"/>
        <end position="125"/>
    </location>
</feature>
<evidence type="ECO:0000313" key="4">
    <source>
        <dbReference type="EMBL" id="KAG2218518.1"/>
    </source>
</evidence>
<dbReference type="InterPro" id="IPR001900">
    <property type="entry name" value="RNase_II/R"/>
</dbReference>
<dbReference type="GO" id="GO:0006402">
    <property type="term" value="P:mRNA catabolic process"/>
    <property type="evidence" value="ECO:0007669"/>
    <property type="project" value="TreeGrafter"/>
</dbReference>
<dbReference type="GO" id="GO:0003723">
    <property type="term" value="F:RNA binding"/>
    <property type="evidence" value="ECO:0007669"/>
    <property type="project" value="InterPro"/>
</dbReference>
<feature type="compositionally biased region" description="Low complexity" evidence="2">
    <location>
        <begin position="142"/>
        <end position="167"/>
    </location>
</feature>
<dbReference type="OrthoDB" id="372421at2759"/>
<feature type="region of interest" description="Disordered" evidence="2">
    <location>
        <begin position="142"/>
        <end position="248"/>
    </location>
</feature>
<feature type="compositionally biased region" description="Low complexity" evidence="2">
    <location>
        <begin position="188"/>
        <end position="205"/>
    </location>
</feature>
<dbReference type="Proteomes" id="UP000646827">
    <property type="component" value="Unassembled WGS sequence"/>
</dbReference>
<accession>A0A8H7RZ99</accession>
<dbReference type="InterPro" id="IPR041505">
    <property type="entry name" value="Dis3_CSD2"/>
</dbReference>
<dbReference type="PANTHER" id="PTHR23355:SF9">
    <property type="entry name" value="DIS3-LIKE EXONUCLEASE 2"/>
    <property type="match status" value="1"/>
</dbReference>
<evidence type="ECO:0000256" key="2">
    <source>
        <dbReference type="SAM" id="MobiDB-lite"/>
    </source>
</evidence>
<dbReference type="GO" id="GO:0000175">
    <property type="term" value="F:3'-5'-RNA exonuclease activity"/>
    <property type="evidence" value="ECO:0007669"/>
    <property type="project" value="TreeGrafter"/>
</dbReference>
<feature type="region of interest" description="Disordered" evidence="2">
    <location>
        <begin position="1"/>
        <end position="92"/>
    </location>
</feature>
<feature type="region of interest" description="Disordered" evidence="2">
    <location>
        <begin position="274"/>
        <end position="329"/>
    </location>
</feature>
<dbReference type="InterPro" id="IPR041093">
    <property type="entry name" value="Dis3l2-like_C"/>
</dbReference>
<dbReference type="Pfam" id="PF17877">
    <property type="entry name" value="Dis3l2_C_term"/>
    <property type="match status" value="1"/>
</dbReference>
<dbReference type="Gene3D" id="2.40.50.690">
    <property type="match status" value="1"/>
</dbReference>
<comment type="caution">
    <text evidence="4">The sequence shown here is derived from an EMBL/GenBank/DDBJ whole genome shotgun (WGS) entry which is preliminary data.</text>
</comment>
<dbReference type="FunFam" id="2.40.50.700:FF:000002">
    <property type="entry name" value="Cell wall biogenesis protein"/>
    <property type="match status" value="1"/>
</dbReference>
<dbReference type="PANTHER" id="PTHR23355">
    <property type="entry name" value="RIBONUCLEASE"/>
    <property type="match status" value="1"/>
</dbReference>
<dbReference type="Gene3D" id="2.40.50.700">
    <property type="match status" value="1"/>
</dbReference>
<sequence length="1307" mass="147565">MEHDLETLEHQTAPESTRGLFDPPEQNPPPPMSTRSADKRRSFHVFGPIDNSRSSRQQQPQQHQQHQRGHQRSKSAITSDMLPNQNGNRRNTNFGLHTLAEEEDAYNRRKQQHHQYQQQQQDEQSITVDSLQDMINTLKTLPSQHDQQQQQQQPSVTPTTTTSNSRRNSSRKHQSLNFGLPQGARRLSYNGSSSTSSGRNSTNGGIDIQSVLPIPSTEEKVDRRRSSMRMRAGSINEHQDEDDNSSNFGLSREQALAEAEAKLMGTYKKPTSQDINIVVNGSDSTPSNRRSNHRNSTPVTRRYSESSGTGNNSSGFDLNVTASTSTSKRVSLQLPTLNENTLEGGSRANRRITFNKPLNLGNDTNKAMGHNRRSSRNFTDDWRNSASSPGLPYSPRSSTYRNSFNLVPFTPTRVNFARDDANPHQRRPLFIAHLPFSALTPLFRARQLVRGMLRVNKRNRSDAYVSCEDLDADIYVCGSRDRNRALEGDVVAIRLVDVEKVLREKKEKEEAKLARNGGQVKMRQPDEEDENEIIFGGDDDVDTVKPKYCGVVVAILERAQNQVFSGTLTLMRPNNKRAQEEKAAEEAQKAETGHAPIKEAPRIVWFKATDKRVPLIAIPIEQAPADFVDNSENYSNRLFVGSIKRWPITSLHPFGTLERELGVIEDLNIQTKAILADNNVTDTEFSEAVNSCLPSIPYQIEADTLENRREMKDVRVFTLENANAEVLDNAFSIQKLGDDTYEVGVHVSDVTHFIKAHSPLDKEARARAVRVELVHKSVPILPTEFTEQVTNLVPNEPRLTFSVVWKLSSAGKVLDTWFGKSIIKSCAKLSYEDAQRAIDNQELNSITEEDIRPGVEQDIRMLYNITCQLYESRHVVGGMTQERDELDFVFNEQGEPTSIGIKSKEHTTIITEELLLLANQSVAQKISSQFPEQALLRRHAPPNERKIRELQEYATKYLGVPIDISSARAIEETIESIQEPNLRKIMSVIVLKTLQPPKYFCTGTLDIMKYSHYALNVPLFTHFTSPTRRFSDIIVHRQLETALTGEKRFYLDRDTVQKLSQHTNVKRESALYAREQSHLLFLAVYLSKRGIHKPDSLNGADLIIVRKEAVVVAVSDHFFDVMIPGVNLERRIHLANLPVWRSNYDQHKRQLTMFWKKGVDTTTGKQRHWSLSDDEDDDFLDEEALLEEMRDSSPTSTSTPSPTNTPTTTNNTTITSTSITNGNNGVEQQQQQQKETNDNTQNVTITPSPSVSKRASMLHARLSDSTAYSTDQASQTIQALDKIQILVSVEMIKTPPLIRVLGVNPFA</sequence>
<feature type="region of interest" description="Disordered" evidence="2">
    <location>
        <begin position="1188"/>
        <end position="1254"/>
    </location>
</feature>
<feature type="compositionally biased region" description="Low complexity" evidence="2">
    <location>
        <begin position="305"/>
        <end position="315"/>
    </location>
</feature>
<dbReference type="EMBL" id="JAEPRB010000225">
    <property type="protein sequence ID" value="KAG2218518.1"/>
    <property type="molecule type" value="Genomic_DNA"/>
</dbReference>
<proteinExistence type="inferred from homology"/>
<dbReference type="InterPro" id="IPR050180">
    <property type="entry name" value="RNR_Ribonuclease"/>
</dbReference>
<dbReference type="SMART" id="SM00955">
    <property type="entry name" value="RNB"/>
    <property type="match status" value="1"/>
</dbReference>
<dbReference type="Pfam" id="PF17849">
    <property type="entry name" value="OB_Dis3"/>
    <property type="match status" value="1"/>
</dbReference>
<evidence type="ECO:0000256" key="1">
    <source>
        <dbReference type="ARBA" id="ARBA00005785"/>
    </source>
</evidence>
<feature type="compositionally biased region" description="Polar residues" evidence="2">
    <location>
        <begin position="274"/>
        <end position="299"/>
    </location>
</feature>
<name>A0A8H7RZ99_9FUNG</name>
<dbReference type="GO" id="GO:0000932">
    <property type="term" value="C:P-body"/>
    <property type="evidence" value="ECO:0007669"/>
    <property type="project" value="TreeGrafter"/>
</dbReference>
<gene>
    <name evidence="4" type="ORF">INT45_000944</name>
</gene>
<dbReference type="InterPro" id="IPR012340">
    <property type="entry name" value="NA-bd_OB-fold"/>
</dbReference>
<feature type="compositionally biased region" description="Low complexity" evidence="2">
    <location>
        <begin position="52"/>
        <end position="64"/>
    </location>
</feature>
<keyword evidence="5" id="KW-1185">Reference proteome</keyword>
<evidence type="ECO:0000259" key="3">
    <source>
        <dbReference type="SMART" id="SM00955"/>
    </source>
</evidence>
<feature type="compositionally biased region" description="Polar residues" evidence="2">
    <location>
        <begin position="74"/>
        <end position="92"/>
    </location>
</feature>